<evidence type="ECO:0000313" key="4">
    <source>
        <dbReference type="EMBL" id="KER33854.1"/>
    </source>
</evidence>
<dbReference type="InterPro" id="IPR018376">
    <property type="entry name" value="Enoyl-CoA_hyd/isom_CS"/>
</dbReference>
<evidence type="ECO:0000256" key="2">
    <source>
        <dbReference type="ARBA" id="ARBA00023239"/>
    </source>
</evidence>
<evidence type="ECO:0000256" key="3">
    <source>
        <dbReference type="RuleBase" id="RU003707"/>
    </source>
</evidence>
<dbReference type="Gene3D" id="3.90.226.10">
    <property type="entry name" value="2-enoyl-CoA Hydratase, Chain A, domain 1"/>
    <property type="match status" value="1"/>
</dbReference>
<dbReference type="EMBL" id="KL596621">
    <property type="protein sequence ID" value="KER33854.1"/>
    <property type="molecule type" value="Genomic_DNA"/>
</dbReference>
<proteinExistence type="inferred from homology"/>
<dbReference type="STRING" id="6198.A0A075AJR7"/>
<dbReference type="Gene3D" id="1.10.12.10">
    <property type="entry name" value="Lyase 2-enoyl-coa Hydratase, Chain A, domain 2"/>
    <property type="match status" value="1"/>
</dbReference>
<dbReference type="InterPro" id="IPR029045">
    <property type="entry name" value="ClpP/crotonase-like_dom_sf"/>
</dbReference>
<dbReference type="GeneID" id="20314490"/>
<dbReference type="GO" id="GO:0004300">
    <property type="term" value="F:enoyl-CoA hydratase activity"/>
    <property type="evidence" value="ECO:0007669"/>
    <property type="project" value="UniProtKB-ARBA"/>
</dbReference>
<dbReference type="KEGG" id="ovi:T265_00302"/>
<evidence type="ECO:0000256" key="1">
    <source>
        <dbReference type="ARBA" id="ARBA00005254"/>
    </source>
</evidence>
<organism evidence="4 5">
    <name type="scientific">Opisthorchis viverrini</name>
    <name type="common">Southeast Asian liver fluke</name>
    <dbReference type="NCBI Taxonomy" id="6198"/>
    <lineage>
        <taxon>Eukaryota</taxon>
        <taxon>Metazoa</taxon>
        <taxon>Spiralia</taxon>
        <taxon>Lophotrochozoa</taxon>
        <taxon>Platyhelminthes</taxon>
        <taxon>Trematoda</taxon>
        <taxon>Digenea</taxon>
        <taxon>Opisthorchiida</taxon>
        <taxon>Opisthorchiata</taxon>
        <taxon>Opisthorchiidae</taxon>
        <taxon>Opisthorchis</taxon>
    </lineage>
</organism>
<evidence type="ECO:0008006" key="6">
    <source>
        <dbReference type="Google" id="ProtNLM"/>
    </source>
</evidence>
<comment type="similarity">
    <text evidence="1 3">Belongs to the enoyl-CoA hydratase/isomerase family.</text>
</comment>
<dbReference type="InterPro" id="IPR014748">
    <property type="entry name" value="Enoyl-CoA_hydra_C"/>
</dbReference>
<dbReference type="GO" id="GO:0006635">
    <property type="term" value="P:fatty acid beta-oxidation"/>
    <property type="evidence" value="ECO:0007669"/>
    <property type="project" value="TreeGrafter"/>
</dbReference>
<dbReference type="Pfam" id="PF00378">
    <property type="entry name" value="ECH_1"/>
    <property type="match status" value="1"/>
</dbReference>
<keyword evidence="5" id="KW-1185">Reference proteome</keyword>
<dbReference type="SUPFAM" id="SSF52096">
    <property type="entry name" value="ClpP/crotonase"/>
    <property type="match status" value="1"/>
</dbReference>
<gene>
    <name evidence="4" type="ORF">T265_00302</name>
</gene>
<sequence>MTITPHMEEWRSPGTYLKAKALSLIELDNRTAQRRLFTEIQSSKARSALGLSATPTPYIPRVIASGSPDTRREKSLVFRSCTKIPGLRQLRYASSTVKPSLFDELKSSGQNVIVSASRGDGIAILAMNFQAKKNALSKTFVEDFSKAVSELEKDDKSIVAVVCSLVPNVFCAGADLKERAEVPDEKTPALVGGLRSLFQRIYALPFPVVAAVDGSALGGGLELALACDVRFVGNLPRSQIGLIETQWALLPGAGGSQRLPRLIGVSKAKELMFAARRLNPVQAAELGIANAVVNPDEVPDEWKDKPALYRSLEYASELTSKGPIALRQLKRAVNEGLSSGSLERGLEVEGACYRILVPTRDRKEGMKAFAEKRAPIYHGH</sequence>
<reference evidence="4 5" key="1">
    <citation type="submission" date="2013-11" db="EMBL/GenBank/DDBJ databases">
        <title>Opisthorchis viverrini - life in the bile duct.</title>
        <authorList>
            <person name="Young N.D."/>
            <person name="Nagarajan N."/>
            <person name="Lin S.J."/>
            <person name="Korhonen P.K."/>
            <person name="Jex A.R."/>
            <person name="Hall R.S."/>
            <person name="Safavi-Hemami H."/>
            <person name="Kaewkong W."/>
            <person name="Bertrand D."/>
            <person name="Gao S."/>
            <person name="Seet Q."/>
            <person name="Wongkham S."/>
            <person name="Teh B.T."/>
            <person name="Wongkham C."/>
            <person name="Intapan P.M."/>
            <person name="Maleewong W."/>
            <person name="Yang X."/>
            <person name="Hu M."/>
            <person name="Wang Z."/>
            <person name="Hofmann A."/>
            <person name="Sternberg P.W."/>
            <person name="Tan P."/>
            <person name="Wang J."/>
            <person name="Gasser R.B."/>
        </authorList>
    </citation>
    <scope>NUCLEOTIDE SEQUENCE [LARGE SCALE GENOMIC DNA]</scope>
</reference>
<accession>A0A075AJR7</accession>
<dbReference type="GO" id="GO:0005739">
    <property type="term" value="C:mitochondrion"/>
    <property type="evidence" value="ECO:0007669"/>
    <property type="project" value="TreeGrafter"/>
</dbReference>
<keyword evidence="2" id="KW-0456">Lyase</keyword>
<dbReference type="RefSeq" id="XP_009162311.1">
    <property type="nucleotide sequence ID" value="XM_009164047.1"/>
</dbReference>
<dbReference type="PANTHER" id="PTHR11941:SF171">
    <property type="entry name" value="SD19268P"/>
    <property type="match status" value="1"/>
</dbReference>
<dbReference type="PROSITE" id="PS00166">
    <property type="entry name" value="ENOYL_COA_HYDRATASE"/>
    <property type="match status" value="1"/>
</dbReference>
<dbReference type="Proteomes" id="UP000054324">
    <property type="component" value="Unassembled WGS sequence"/>
</dbReference>
<dbReference type="OrthoDB" id="410701at2759"/>
<dbReference type="CDD" id="cd06558">
    <property type="entry name" value="crotonase-like"/>
    <property type="match status" value="1"/>
</dbReference>
<dbReference type="CTD" id="20314490"/>
<name>A0A075AJR7_OPIVI</name>
<dbReference type="AlphaFoldDB" id="A0A075AJR7"/>
<protein>
    <recommendedName>
        <fullName evidence="6">Enoyl-CoA hydratase/isomerase family protein</fullName>
    </recommendedName>
</protein>
<dbReference type="FunFam" id="1.10.12.10:FF:000001">
    <property type="entry name" value="Probable enoyl-CoA hydratase, mitochondrial"/>
    <property type="match status" value="1"/>
</dbReference>
<dbReference type="PANTHER" id="PTHR11941">
    <property type="entry name" value="ENOYL-COA HYDRATASE-RELATED"/>
    <property type="match status" value="1"/>
</dbReference>
<dbReference type="InterPro" id="IPR001753">
    <property type="entry name" value="Enoyl-CoA_hydra/iso"/>
</dbReference>
<evidence type="ECO:0000313" key="5">
    <source>
        <dbReference type="Proteomes" id="UP000054324"/>
    </source>
</evidence>